<protein>
    <submittedName>
        <fullName evidence="2">Uncharacterized protein</fullName>
    </submittedName>
</protein>
<organism evidence="2 3">
    <name type="scientific">Candida viswanathii</name>
    <dbReference type="NCBI Taxonomy" id="5486"/>
    <lineage>
        <taxon>Eukaryota</taxon>
        <taxon>Fungi</taxon>
        <taxon>Dikarya</taxon>
        <taxon>Ascomycota</taxon>
        <taxon>Saccharomycotina</taxon>
        <taxon>Pichiomycetes</taxon>
        <taxon>Debaryomycetaceae</taxon>
        <taxon>Candida/Lodderomyces clade</taxon>
        <taxon>Candida</taxon>
    </lineage>
</organism>
<dbReference type="STRING" id="5486.A0A367YMK9"/>
<proteinExistence type="predicted"/>
<name>A0A367YMK9_9ASCO</name>
<evidence type="ECO:0000256" key="1">
    <source>
        <dbReference type="SAM" id="MobiDB-lite"/>
    </source>
</evidence>
<keyword evidence="3" id="KW-1185">Reference proteome</keyword>
<accession>A0A367YMK9</accession>
<feature type="compositionally biased region" description="Basic and acidic residues" evidence="1">
    <location>
        <begin position="48"/>
        <end position="59"/>
    </location>
</feature>
<sequence>MSDKGQFVKDIASSVAGSVAGNKVADKVGGGTISHIGLGVAGGIGGQEAEHKAEEEIKK</sequence>
<evidence type="ECO:0000313" key="2">
    <source>
        <dbReference type="EMBL" id="RCK66799.1"/>
    </source>
</evidence>
<evidence type="ECO:0000313" key="3">
    <source>
        <dbReference type="Proteomes" id="UP000253472"/>
    </source>
</evidence>
<dbReference type="Proteomes" id="UP000253472">
    <property type="component" value="Unassembled WGS sequence"/>
</dbReference>
<gene>
    <name evidence="2" type="ORF">Cantr_02514</name>
</gene>
<feature type="region of interest" description="Disordered" evidence="1">
    <location>
        <begin position="39"/>
        <end position="59"/>
    </location>
</feature>
<dbReference type="OrthoDB" id="4025483at2759"/>
<dbReference type="AlphaFoldDB" id="A0A367YMK9"/>
<reference evidence="2 3" key="1">
    <citation type="submission" date="2018-06" db="EMBL/GenBank/DDBJ databases">
        <title>Whole genome sequencing of Candida tropicalis (genome annotated by CSBL at Korea University).</title>
        <authorList>
            <person name="Ahn J."/>
        </authorList>
    </citation>
    <scope>NUCLEOTIDE SEQUENCE [LARGE SCALE GENOMIC DNA]</scope>
    <source>
        <strain evidence="2 3">ATCC 20962</strain>
    </source>
</reference>
<dbReference type="EMBL" id="QLNQ01000001">
    <property type="protein sequence ID" value="RCK66799.1"/>
    <property type="molecule type" value="Genomic_DNA"/>
</dbReference>
<comment type="caution">
    <text evidence="2">The sequence shown here is derived from an EMBL/GenBank/DDBJ whole genome shotgun (WGS) entry which is preliminary data.</text>
</comment>